<dbReference type="Proteomes" id="UP000078540">
    <property type="component" value="Unassembled WGS sequence"/>
</dbReference>
<keyword evidence="3" id="KW-1185">Reference proteome</keyword>
<dbReference type="EMBL" id="KQ976701">
    <property type="protein sequence ID" value="KYM77287.1"/>
    <property type="molecule type" value="Genomic_DNA"/>
</dbReference>
<protein>
    <submittedName>
        <fullName evidence="2">Uncharacterized protein</fullName>
    </submittedName>
</protein>
<organism evidence="2 3">
    <name type="scientific">Atta colombica</name>
    <dbReference type="NCBI Taxonomy" id="520822"/>
    <lineage>
        <taxon>Eukaryota</taxon>
        <taxon>Metazoa</taxon>
        <taxon>Ecdysozoa</taxon>
        <taxon>Arthropoda</taxon>
        <taxon>Hexapoda</taxon>
        <taxon>Insecta</taxon>
        <taxon>Pterygota</taxon>
        <taxon>Neoptera</taxon>
        <taxon>Endopterygota</taxon>
        <taxon>Hymenoptera</taxon>
        <taxon>Apocrita</taxon>
        <taxon>Aculeata</taxon>
        <taxon>Formicoidea</taxon>
        <taxon>Formicidae</taxon>
        <taxon>Myrmicinae</taxon>
        <taxon>Atta</taxon>
    </lineage>
</organism>
<reference evidence="2 3" key="1">
    <citation type="submission" date="2015-09" db="EMBL/GenBank/DDBJ databases">
        <title>Atta colombica WGS genome.</title>
        <authorList>
            <person name="Nygaard S."/>
            <person name="Hu H."/>
            <person name="Boomsma J."/>
            <person name="Zhang G."/>
        </authorList>
    </citation>
    <scope>NUCLEOTIDE SEQUENCE [LARGE SCALE GENOMIC DNA]</scope>
    <source>
        <strain evidence="2">Treedump-2</strain>
        <tissue evidence="2">Whole body</tissue>
    </source>
</reference>
<evidence type="ECO:0000313" key="3">
    <source>
        <dbReference type="Proteomes" id="UP000078540"/>
    </source>
</evidence>
<name>A0A195AZ21_9HYME</name>
<proteinExistence type="predicted"/>
<evidence type="ECO:0000256" key="1">
    <source>
        <dbReference type="SAM" id="MobiDB-lite"/>
    </source>
</evidence>
<gene>
    <name evidence="2" type="ORF">ALC53_12268</name>
</gene>
<accession>A0A195AZ21</accession>
<evidence type="ECO:0000313" key="2">
    <source>
        <dbReference type="EMBL" id="KYM77287.1"/>
    </source>
</evidence>
<sequence>MKGKQCKEQAEVEGKAKMRKRAGCKNRCRFAGQESPVHFRKLSKIFSAGDESNKLTQRKRTQKKRKGAVPEAEEVARTMLVLAAGFLNRNSAAYNPHYPSI</sequence>
<dbReference type="AlphaFoldDB" id="A0A195AZ21"/>
<feature type="compositionally biased region" description="Basic residues" evidence="1">
    <location>
        <begin position="56"/>
        <end position="67"/>
    </location>
</feature>
<feature type="region of interest" description="Disordered" evidence="1">
    <location>
        <begin position="50"/>
        <end position="70"/>
    </location>
</feature>